<evidence type="ECO:0000313" key="3">
    <source>
        <dbReference type="EMBL" id="KAG7360634.1"/>
    </source>
</evidence>
<evidence type="ECO:0000256" key="2">
    <source>
        <dbReference type="SAM" id="Phobius"/>
    </source>
</evidence>
<dbReference type="EMBL" id="JAGRRH010000013">
    <property type="protein sequence ID" value="KAG7360634.1"/>
    <property type="molecule type" value="Genomic_DNA"/>
</dbReference>
<reference evidence="3" key="1">
    <citation type="journal article" date="2021" name="Sci. Rep.">
        <title>Diploid genomic architecture of Nitzschia inconspicua, an elite biomass production diatom.</title>
        <authorList>
            <person name="Oliver A."/>
            <person name="Podell S."/>
            <person name="Pinowska A."/>
            <person name="Traller J.C."/>
            <person name="Smith S.R."/>
            <person name="McClure R."/>
            <person name="Beliaev A."/>
            <person name="Bohutskyi P."/>
            <person name="Hill E.A."/>
            <person name="Rabines A."/>
            <person name="Zheng H."/>
            <person name="Allen L.Z."/>
            <person name="Kuo A."/>
            <person name="Grigoriev I.V."/>
            <person name="Allen A.E."/>
            <person name="Hazlebeck D."/>
            <person name="Allen E.E."/>
        </authorList>
    </citation>
    <scope>NUCLEOTIDE SEQUENCE</scope>
    <source>
        <strain evidence="3">Hildebrandi</strain>
    </source>
</reference>
<keyword evidence="2" id="KW-0472">Membrane</keyword>
<feature type="region of interest" description="Disordered" evidence="1">
    <location>
        <begin position="1"/>
        <end position="21"/>
    </location>
</feature>
<keyword evidence="4" id="KW-1185">Reference proteome</keyword>
<keyword evidence="2" id="KW-1133">Transmembrane helix</keyword>
<sequence length="326" mass="36795">MFQRKTGSLPTTTSSLGGGTGSHGNSGNFGLPFGQKHGPDGSGRSIKMDAPVVKAWKQSSSYTKYSYYAVAFFLLMVYGGYRSLRHWNASIWLTCHQQECTLEFTPPGSRTITVTFARTQLHSAQAIKTDSFGNFLEIDNDKYEPPRKNKGKSYGVNKYNKKGPDEQGRYRTYRIKFSESSPESTERTEEDAPDGNFGPVKKYLNQEEDGTYSLHMRHFGLSQSRTRVRANVNKVDSYIKKRRQKLLLKENATLPWQGILCLVFGLMGFLLTLLIGQFYDETPKRQGGPGARRTGTGVKSVKNPTFVYDSGRPSKYPPGYQYQKKY</sequence>
<gene>
    <name evidence="3" type="ORF">IV203_035733</name>
</gene>
<accession>A0A9K3LDY8</accession>
<evidence type="ECO:0000256" key="1">
    <source>
        <dbReference type="SAM" id="MobiDB-lite"/>
    </source>
</evidence>
<comment type="caution">
    <text evidence="3">The sequence shown here is derived from an EMBL/GenBank/DDBJ whole genome shotgun (WGS) entry which is preliminary data.</text>
</comment>
<feature type="compositionally biased region" description="Low complexity" evidence="1">
    <location>
        <begin position="1"/>
        <end position="15"/>
    </location>
</feature>
<feature type="region of interest" description="Disordered" evidence="1">
    <location>
        <begin position="282"/>
        <end position="304"/>
    </location>
</feature>
<organism evidence="3 4">
    <name type="scientific">Nitzschia inconspicua</name>
    <dbReference type="NCBI Taxonomy" id="303405"/>
    <lineage>
        <taxon>Eukaryota</taxon>
        <taxon>Sar</taxon>
        <taxon>Stramenopiles</taxon>
        <taxon>Ochrophyta</taxon>
        <taxon>Bacillariophyta</taxon>
        <taxon>Bacillariophyceae</taxon>
        <taxon>Bacillariophycidae</taxon>
        <taxon>Bacillariales</taxon>
        <taxon>Bacillariaceae</taxon>
        <taxon>Nitzschia</taxon>
    </lineage>
</organism>
<dbReference type="OrthoDB" id="48069at2759"/>
<proteinExistence type="predicted"/>
<reference evidence="3" key="2">
    <citation type="submission" date="2021-04" db="EMBL/GenBank/DDBJ databases">
        <authorList>
            <person name="Podell S."/>
        </authorList>
    </citation>
    <scope>NUCLEOTIDE SEQUENCE</scope>
    <source>
        <strain evidence="3">Hildebrandi</strain>
    </source>
</reference>
<evidence type="ECO:0000313" key="4">
    <source>
        <dbReference type="Proteomes" id="UP000693970"/>
    </source>
</evidence>
<dbReference type="AlphaFoldDB" id="A0A9K3LDY8"/>
<keyword evidence="2" id="KW-0812">Transmembrane</keyword>
<name>A0A9K3LDY8_9STRA</name>
<feature type="transmembrane region" description="Helical" evidence="2">
    <location>
        <begin position="254"/>
        <end position="275"/>
    </location>
</feature>
<protein>
    <submittedName>
        <fullName evidence="3">Uncharacterized protein</fullName>
    </submittedName>
</protein>
<feature type="region of interest" description="Disordered" evidence="1">
    <location>
        <begin position="143"/>
        <end position="200"/>
    </location>
</feature>
<dbReference type="Proteomes" id="UP000693970">
    <property type="component" value="Unassembled WGS sequence"/>
</dbReference>